<reference evidence="14 15" key="1">
    <citation type="submission" date="2022-11" db="EMBL/GenBank/DDBJ databases">
        <title>Minimal conservation of predation-associated metabolite biosynthetic gene clusters underscores biosynthetic potential of Myxococcota including descriptions for ten novel species: Archangium lansinium sp. nov., Myxococcus landrumus sp. nov., Nannocystis bai.</title>
        <authorList>
            <person name="Ahearne A."/>
            <person name="Stevens C."/>
            <person name="Dowd S."/>
        </authorList>
    </citation>
    <scope>NUCLEOTIDE SEQUENCE [LARGE SCALE GENOMIC DNA]</scope>
    <source>
        <strain evidence="14 15">BB15-2</strain>
    </source>
</reference>
<keyword evidence="6" id="KW-0249">Electron transport</keyword>
<proteinExistence type="predicted"/>
<feature type="transmembrane region" description="Helical" evidence="11">
    <location>
        <begin position="231"/>
        <end position="250"/>
    </location>
</feature>
<evidence type="ECO:0000256" key="4">
    <source>
        <dbReference type="ARBA" id="ARBA00022692"/>
    </source>
</evidence>
<keyword evidence="9 11" id="KW-0472">Membrane</keyword>
<evidence type="ECO:0000256" key="9">
    <source>
        <dbReference type="ARBA" id="ARBA00023136"/>
    </source>
</evidence>
<keyword evidence="2" id="KW-0813">Transport</keyword>
<keyword evidence="7 11" id="KW-1133">Transmembrane helix</keyword>
<dbReference type="SUPFAM" id="SSF81342">
    <property type="entry name" value="Transmembrane di-heme cytochromes"/>
    <property type="match status" value="1"/>
</dbReference>
<dbReference type="InterPro" id="IPR036909">
    <property type="entry name" value="Cyt_c-like_dom_sf"/>
</dbReference>
<dbReference type="InterPro" id="IPR005797">
    <property type="entry name" value="Cyt_b/b6_N"/>
</dbReference>
<feature type="domain" description="Cytochrome c" evidence="13">
    <location>
        <begin position="482"/>
        <end position="565"/>
    </location>
</feature>
<evidence type="ECO:0000256" key="7">
    <source>
        <dbReference type="ARBA" id="ARBA00022989"/>
    </source>
</evidence>
<dbReference type="InterPro" id="IPR016174">
    <property type="entry name" value="Di-haem_cyt_TM"/>
</dbReference>
<evidence type="ECO:0000256" key="2">
    <source>
        <dbReference type="ARBA" id="ARBA00022448"/>
    </source>
</evidence>
<evidence type="ECO:0000256" key="8">
    <source>
        <dbReference type="ARBA" id="ARBA00023004"/>
    </source>
</evidence>
<gene>
    <name evidence="14" type="ORF">POL25_08770</name>
</gene>
<evidence type="ECO:0000256" key="5">
    <source>
        <dbReference type="ARBA" id="ARBA00022723"/>
    </source>
</evidence>
<evidence type="ECO:0000259" key="13">
    <source>
        <dbReference type="PROSITE" id="PS51007"/>
    </source>
</evidence>
<sequence>MALLDWLDERTGIRSATRLMLEEDVPGGARLRYVFGSVLVFLFMQQVVLGILLAFYYSPSATDAWASTAYLNDQVTYGWFLRGLHHHGSSAMVVVVVLHLLQVVFAGAYRKPREVNWWTGLLMGAIVLAFALTGYLLPWDQKGYWATQVATGIMGSVPGGEPMQQFVQGGSEYGNLTLTRFFALHVFVLPIALAGLLGVHLLLFRKHGVTPPDLPEPELRRKTQPFWPNQLFLDVLAMAVCAAVLVGLTVQTHGAELFAPADPASNFVARPEWYFLFLFQLLKYFQGPLQIVATVLLPGAAAAYLFALPFVDRSKSRAVRSRWSVLSGVGLLMAGVTALTAVAIVEDGGNESFQHGVEQAHAEAARARELAREGVAPVGGVAVFDNDPEQKTRNLFKEQCATCHTLEGKGSEEAPTLDGFTSREWLAALVRSPRDRRFYGATKHNTMEPLTAEQASDEELAAVVEYLVSLSGASAAASVDAATVARGKELWDKKLECSSCHELEAGKEGAGPTLAGRGSPAWIARIIRDSSQKDLYGDTAEMPKFADKLSTEQIEALAQFVASRKAP</sequence>
<evidence type="ECO:0000256" key="10">
    <source>
        <dbReference type="PROSITE-ProRule" id="PRU00433"/>
    </source>
</evidence>
<evidence type="ECO:0000256" key="3">
    <source>
        <dbReference type="ARBA" id="ARBA00022617"/>
    </source>
</evidence>
<feature type="transmembrane region" description="Helical" evidence="11">
    <location>
        <begin position="89"/>
        <end position="108"/>
    </location>
</feature>
<feature type="transmembrane region" description="Helical" evidence="11">
    <location>
        <begin position="323"/>
        <end position="345"/>
    </location>
</feature>
<dbReference type="EMBL" id="JAQNDL010000001">
    <property type="protein sequence ID" value="MDC0716982.1"/>
    <property type="molecule type" value="Genomic_DNA"/>
</dbReference>
<keyword evidence="4 11" id="KW-0812">Transmembrane</keyword>
<feature type="domain" description="Cytochrome c" evidence="13">
    <location>
        <begin position="375"/>
        <end position="471"/>
    </location>
</feature>
<dbReference type="Pfam" id="PF00033">
    <property type="entry name" value="Cytochrome_B"/>
    <property type="match status" value="1"/>
</dbReference>
<dbReference type="InterPro" id="IPR027387">
    <property type="entry name" value="Cytb/b6-like_sf"/>
</dbReference>
<dbReference type="PROSITE" id="PS51002">
    <property type="entry name" value="CYTB_NTER"/>
    <property type="match status" value="1"/>
</dbReference>
<evidence type="ECO:0000256" key="1">
    <source>
        <dbReference type="ARBA" id="ARBA00004141"/>
    </source>
</evidence>
<comment type="subcellular location">
    <subcellularLocation>
        <location evidence="1">Membrane</location>
        <topology evidence="1">Multi-pass membrane protein</topology>
    </subcellularLocation>
</comment>
<keyword evidence="3 10" id="KW-0349">Heme</keyword>
<dbReference type="Proteomes" id="UP001221686">
    <property type="component" value="Unassembled WGS sequence"/>
</dbReference>
<dbReference type="Gene3D" id="1.20.810.10">
    <property type="entry name" value="Cytochrome Bc1 Complex, Chain C"/>
    <property type="match status" value="1"/>
</dbReference>
<dbReference type="Pfam" id="PF13442">
    <property type="entry name" value="Cytochrome_CBB3"/>
    <property type="match status" value="1"/>
</dbReference>
<organism evidence="14 15">
    <name type="scientific">Nannocystis bainbridge</name>
    <dbReference type="NCBI Taxonomy" id="2995303"/>
    <lineage>
        <taxon>Bacteria</taxon>
        <taxon>Pseudomonadati</taxon>
        <taxon>Myxococcota</taxon>
        <taxon>Polyangia</taxon>
        <taxon>Nannocystales</taxon>
        <taxon>Nannocystaceae</taxon>
        <taxon>Nannocystis</taxon>
    </lineage>
</organism>
<feature type="transmembrane region" description="Helical" evidence="11">
    <location>
        <begin position="33"/>
        <end position="57"/>
    </location>
</feature>
<keyword evidence="5 10" id="KW-0479">Metal-binding</keyword>
<feature type="transmembrane region" description="Helical" evidence="11">
    <location>
        <begin position="115"/>
        <end position="137"/>
    </location>
</feature>
<dbReference type="RefSeq" id="WP_272085469.1">
    <property type="nucleotide sequence ID" value="NZ_JAQNDL010000001.1"/>
</dbReference>
<evidence type="ECO:0000259" key="12">
    <source>
        <dbReference type="PROSITE" id="PS51002"/>
    </source>
</evidence>
<dbReference type="PANTHER" id="PTHR19271">
    <property type="entry name" value="CYTOCHROME B"/>
    <property type="match status" value="1"/>
</dbReference>
<evidence type="ECO:0000256" key="11">
    <source>
        <dbReference type="SAM" id="Phobius"/>
    </source>
</evidence>
<evidence type="ECO:0000256" key="6">
    <source>
        <dbReference type="ARBA" id="ARBA00022982"/>
    </source>
</evidence>
<dbReference type="PANTHER" id="PTHR19271:SF16">
    <property type="entry name" value="CYTOCHROME B"/>
    <property type="match status" value="1"/>
</dbReference>
<keyword evidence="8 10" id="KW-0408">Iron</keyword>
<dbReference type="InterPro" id="IPR005798">
    <property type="entry name" value="Cyt_b/b6_C"/>
</dbReference>
<dbReference type="SUPFAM" id="SSF46626">
    <property type="entry name" value="Cytochrome c"/>
    <property type="match status" value="2"/>
</dbReference>
<dbReference type="PROSITE" id="PS51007">
    <property type="entry name" value="CYTC"/>
    <property type="match status" value="2"/>
</dbReference>
<dbReference type="Pfam" id="PF00032">
    <property type="entry name" value="Cytochrom_B_C"/>
    <property type="match status" value="1"/>
</dbReference>
<dbReference type="InterPro" id="IPR036150">
    <property type="entry name" value="Cyt_b/b6_C_sf"/>
</dbReference>
<accession>A0ABT5DTL2</accession>
<evidence type="ECO:0000313" key="14">
    <source>
        <dbReference type="EMBL" id="MDC0716982.1"/>
    </source>
</evidence>
<dbReference type="SUPFAM" id="SSF81648">
    <property type="entry name" value="a domain/subunit of cytochrome bc1 complex (Ubiquinol-cytochrome c reductase)"/>
    <property type="match status" value="1"/>
</dbReference>
<feature type="transmembrane region" description="Helical" evidence="11">
    <location>
        <begin position="289"/>
        <end position="311"/>
    </location>
</feature>
<dbReference type="InterPro" id="IPR009056">
    <property type="entry name" value="Cyt_c-like_dom"/>
</dbReference>
<evidence type="ECO:0000313" key="15">
    <source>
        <dbReference type="Proteomes" id="UP001221686"/>
    </source>
</evidence>
<dbReference type="Pfam" id="PF00034">
    <property type="entry name" value="Cytochrom_C"/>
    <property type="match status" value="1"/>
</dbReference>
<dbReference type="Gene3D" id="1.10.760.10">
    <property type="entry name" value="Cytochrome c-like domain"/>
    <property type="match status" value="2"/>
</dbReference>
<name>A0ABT5DTL2_9BACT</name>
<feature type="domain" description="Cytochrome b/b6 N-terminal region profile" evidence="12">
    <location>
        <begin position="3"/>
        <end position="213"/>
    </location>
</feature>
<protein>
    <submittedName>
        <fullName evidence="14">Cytochrome b N-terminal domain-containing protein</fullName>
    </submittedName>
</protein>
<keyword evidence="15" id="KW-1185">Reference proteome</keyword>
<comment type="caution">
    <text evidence="14">The sequence shown here is derived from an EMBL/GenBank/DDBJ whole genome shotgun (WGS) entry which is preliminary data.</text>
</comment>
<feature type="transmembrane region" description="Helical" evidence="11">
    <location>
        <begin position="181"/>
        <end position="204"/>
    </location>
</feature>